<name>A0A0E9R064_ANGAN</name>
<evidence type="ECO:0000313" key="1">
    <source>
        <dbReference type="EMBL" id="JAH22494.1"/>
    </source>
</evidence>
<proteinExistence type="predicted"/>
<reference evidence="1" key="2">
    <citation type="journal article" date="2015" name="Fish Shellfish Immunol.">
        <title>Early steps in the European eel (Anguilla anguilla)-Vibrio vulnificus interaction in the gills: Role of the RtxA13 toxin.</title>
        <authorList>
            <person name="Callol A."/>
            <person name="Pajuelo D."/>
            <person name="Ebbesson L."/>
            <person name="Teles M."/>
            <person name="MacKenzie S."/>
            <person name="Amaro C."/>
        </authorList>
    </citation>
    <scope>NUCLEOTIDE SEQUENCE</scope>
</reference>
<reference evidence="1" key="1">
    <citation type="submission" date="2014-11" db="EMBL/GenBank/DDBJ databases">
        <authorList>
            <person name="Amaro Gonzalez C."/>
        </authorList>
    </citation>
    <scope>NUCLEOTIDE SEQUENCE</scope>
</reference>
<accession>A0A0E9R064</accession>
<protein>
    <submittedName>
        <fullName evidence="1">Uncharacterized protein</fullName>
    </submittedName>
</protein>
<sequence length="25" mass="2877">MSALNKRSTAYFWDITSLRRASQSS</sequence>
<dbReference type="AlphaFoldDB" id="A0A0E9R064"/>
<dbReference type="EMBL" id="GBXM01086083">
    <property type="protein sequence ID" value="JAH22494.1"/>
    <property type="molecule type" value="Transcribed_RNA"/>
</dbReference>
<organism evidence="1">
    <name type="scientific">Anguilla anguilla</name>
    <name type="common">European freshwater eel</name>
    <name type="synonym">Muraena anguilla</name>
    <dbReference type="NCBI Taxonomy" id="7936"/>
    <lineage>
        <taxon>Eukaryota</taxon>
        <taxon>Metazoa</taxon>
        <taxon>Chordata</taxon>
        <taxon>Craniata</taxon>
        <taxon>Vertebrata</taxon>
        <taxon>Euteleostomi</taxon>
        <taxon>Actinopterygii</taxon>
        <taxon>Neopterygii</taxon>
        <taxon>Teleostei</taxon>
        <taxon>Anguilliformes</taxon>
        <taxon>Anguillidae</taxon>
        <taxon>Anguilla</taxon>
    </lineage>
</organism>